<accession>A0A5B7E4M7</accession>
<keyword evidence="2" id="KW-1185">Reference proteome</keyword>
<proteinExistence type="predicted"/>
<evidence type="ECO:0000313" key="2">
    <source>
        <dbReference type="Proteomes" id="UP000324222"/>
    </source>
</evidence>
<protein>
    <submittedName>
        <fullName evidence="1">Uncharacterized protein</fullName>
    </submittedName>
</protein>
<dbReference type="AlphaFoldDB" id="A0A5B7E4M7"/>
<name>A0A5B7E4M7_PORTR</name>
<organism evidence="1 2">
    <name type="scientific">Portunus trituberculatus</name>
    <name type="common">Swimming crab</name>
    <name type="synonym">Neptunus trituberculatus</name>
    <dbReference type="NCBI Taxonomy" id="210409"/>
    <lineage>
        <taxon>Eukaryota</taxon>
        <taxon>Metazoa</taxon>
        <taxon>Ecdysozoa</taxon>
        <taxon>Arthropoda</taxon>
        <taxon>Crustacea</taxon>
        <taxon>Multicrustacea</taxon>
        <taxon>Malacostraca</taxon>
        <taxon>Eumalacostraca</taxon>
        <taxon>Eucarida</taxon>
        <taxon>Decapoda</taxon>
        <taxon>Pleocyemata</taxon>
        <taxon>Brachyura</taxon>
        <taxon>Eubrachyura</taxon>
        <taxon>Portunoidea</taxon>
        <taxon>Portunidae</taxon>
        <taxon>Portuninae</taxon>
        <taxon>Portunus</taxon>
    </lineage>
</organism>
<sequence>MAQMPLGVGWLSLHPADLPRETVAMPQMCLRTMRPRRRYVYFRRQTVVVVDGDAERPLCVPATPYPEKSRGADSGEVAVTRQCRCDVELGGRTSLWPRVARRAAVVEQGGSVLEVGVKDTSGVMGMGLGTRQQRGHPD</sequence>
<dbReference type="Proteomes" id="UP000324222">
    <property type="component" value="Unassembled WGS sequence"/>
</dbReference>
<dbReference type="EMBL" id="VSRR010001953">
    <property type="protein sequence ID" value="MPC28698.1"/>
    <property type="molecule type" value="Genomic_DNA"/>
</dbReference>
<comment type="caution">
    <text evidence="1">The sequence shown here is derived from an EMBL/GenBank/DDBJ whole genome shotgun (WGS) entry which is preliminary data.</text>
</comment>
<reference evidence="1 2" key="1">
    <citation type="submission" date="2019-05" db="EMBL/GenBank/DDBJ databases">
        <title>Another draft genome of Portunus trituberculatus and its Hox gene families provides insights of decapod evolution.</title>
        <authorList>
            <person name="Jeong J.-H."/>
            <person name="Song I."/>
            <person name="Kim S."/>
            <person name="Choi T."/>
            <person name="Kim D."/>
            <person name="Ryu S."/>
            <person name="Kim W."/>
        </authorList>
    </citation>
    <scope>NUCLEOTIDE SEQUENCE [LARGE SCALE GENOMIC DNA]</scope>
    <source>
        <tissue evidence="1">Muscle</tissue>
    </source>
</reference>
<evidence type="ECO:0000313" key="1">
    <source>
        <dbReference type="EMBL" id="MPC28698.1"/>
    </source>
</evidence>
<gene>
    <name evidence="1" type="ORF">E2C01_021908</name>
</gene>